<evidence type="ECO:0000313" key="2">
    <source>
        <dbReference type="EMBL" id="EMO44647.1"/>
    </source>
</evidence>
<proteinExistence type="predicted"/>
<dbReference type="Proteomes" id="UP000012160">
    <property type="component" value="Unassembled WGS sequence"/>
</dbReference>
<accession>M6UHP8</accession>
<dbReference type="EMBL" id="AHOQ02000038">
    <property type="protein sequence ID" value="EMO44647.1"/>
    <property type="molecule type" value="Genomic_DNA"/>
</dbReference>
<evidence type="ECO:0000313" key="3">
    <source>
        <dbReference type="Proteomes" id="UP000012160"/>
    </source>
</evidence>
<sequence>MFLRKNECAKENRRTHVKDDRVGPQKENFVRIKPVKFNKEPIDISLWSDFVVI</sequence>
<feature type="region of interest" description="Disordered" evidence="1">
    <location>
        <begin position="1"/>
        <end position="20"/>
    </location>
</feature>
<evidence type="ECO:0000256" key="1">
    <source>
        <dbReference type="SAM" id="MobiDB-lite"/>
    </source>
</evidence>
<name>M6UHP8_9LEPT</name>
<gene>
    <name evidence="2" type="ORF">LEP1GSC187_0082</name>
</gene>
<dbReference type="AlphaFoldDB" id="M6UHP8"/>
<comment type="caution">
    <text evidence="2">The sequence shown here is derived from an EMBL/GenBank/DDBJ whole genome shotgun (WGS) entry which is preliminary data.</text>
</comment>
<organism evidence="2 3">
    <name type="scientific">Leptospira santarosai str. ZUN179</name>
    <dbReference type="NCBI Taxonomy" id="1049985"/>
    <lineage>
        <taxon>Bacteria</taxon>
        <taxon>Pseudomonadati</taxon>
        <taxon>Spirochaetota</taxon>
        <taxon>Spirochaetia</taxon>
        <taxon>Leptospirales</taxon>
        <taxon>Leptospiraceae</taxon>
        <taxon>Leptospira</taxon>
    </lineage>
</organism>
<reference evidence="2 3" key="1">
    <citation type="submission" date="2013-01" db="EMBL/GenBank/DDBJ databases">
        <authorList>
            <person name="Harkins D.M."/>
            <person name="Durkin A.S."/>
            <person name="Brinkac L.M."/>
            <person name="Haft D.H."/>
            <person name="Selengut J.D."/>
            <person name="Sanka R."/>
            <person name="DePew J."/>
            <person name="Purushe J."/>
            <person name="Matthias M.A."/>
            <person name="Vinetz J.M."/>
            <person name="Sutton G.G."/>
            <person name="Nierman W.C."/>
            <person name="Fouts D.E."/>
        </authorList>
    </citation>
    <scope>NUCLEOTIDE SEQUENCE [LARGE SCALE GENOMIC DNA]</scope>
    <source>
        <strain evidence="2 3">ZUN179</strain>
    </source>
</reference>
<protein>
    <submittedName>
        <fullName evidence="2">Uncharacterized protein</fullName>
    </submittedName>
</protein>